<dbReference type="Gene3D" id="3.10.450.50">
    <property type="match status" value="1"/>
</dbReference>
<organism evidence="2 3">
    <name type="scientific">Acinetobacter terrae</name>
    <dbReference type="NCBI Taxonomy" id="2731247"/>
    <lineage>
        <taxon>Bacteria</taxon>
        <taxon>Pseudomonadati</taxon>
        <taxon>Pseudomonadota</taxon>
        <taxon>Gammaproteobacteria</taxon>
        <taxon>Moraxellales</taxon>
        <taxon>Moraxellaceae</taxon>
        <taxon>Acinetobacter</taxon>
        <taxon>Acinetobacter Taxon 24</taxon>
    </lineage>
</organism>
<accession>A0A4V6N2I8</accession>
<dbReference type="Pfam" id="PF12680">
    <property type="entry name" value="SnoaL_2"/>
    <property type="match status" value="1"/>
</dbReference>
<evidence type="ECO:0000313" key="3">
    <source>
        <dbReference type="Proteomes" id="UP000291380"/>
    </source>
</evidence>
<dbReference type="SUPFAM" id="SSF54427">
    <property type="entry name" value="NTF2-like"/>
    <property type="match status" value="1"/>
</dbReference>
<gene>
    <name evidence="2" type="ORF">E0H85_09970</name>
</gene>
<comment type="caution">
    <text evidence="2">The sequence shown here is derived from an EMBL/GenBank/DDBJ whole genome shotgun (WGS) entry which is preliminary data.</text>
</comment>
<name>A0A4V6N2I8_9GAMM</name>
<reference evidence="2 3" key="1">
    <citation type="submission" date="2019-02" db="EMBL/GenBank/DDBJ databases">
        <title>High diversity of culturable Acinetobacter species in natural soil and water ecosystems.</title>
        <authorList>
            <person name="Radolfova-Krizova L."/>
            <person name="Nemec A."/>
        </authorList>
    </citation>
    <scope>NUCLEOTIDE SEQUENCE [LARGE SCALE GENOMIC DNA]</scope>
    <source>
        <strain evidence="2 3">ANC 4281</strain>
    </source>
</reference>
<proteinExistence type="predicted"/>
<feature type="domain" description="SnoaL-like" evidence="1">
    <location>
        <begin position="10"/>
        <end position="106"/>
    </location>
</feature>
<dbReference type="InterPro" id="IPR037401">
    <property type="entry name" value="SnoaL-like"/>
</dbReference>
<dbReference type="AlphaFoldDB" id="A0A4V6N2I8"/>
<dbReference type="InterPro" id="IPR032710">
    <property type="entry name" value="NTF2-like_dom_sf"/>
</dbReference>
<dbReference type="OrthoDB" id="1163083at2"/>
<dbReference type="EMBL" id="SJOA01000011">
    <property type="protein sequence ID" value="TCB58583.1"/>
    <property type="molecule type" value="Genomic_DNA"/>
</dbReference>
<protein>
    <submittedName>
        <fullName evidence="2">Nuclear transport factor 2 family protein</fullName>
    </submittedName>
</protein>
<sequence>MALTTTQAAVQRWHEMLQTGDMSILNDLLAEDVVFRSPVAYNPYPGKQVVFFILTSVIQIFENFTYHREFYSEDGLNVVLEFSAHVGEKKLKGIDMIQFNEQGQIIDFEVMLRPKSGLEALAVQMGQRMAAFMPKA</sequence>
<dbReference type="RefSeq" id="WP_131271412.1">
    <property type="nucleotide sequence ID" value="NZ_SJOA01000011.1"/>
</dbReference>
<dbReference type="Proteomes" id="UP000291380">
    <property type="component" value="Unassembled WGS sequence"/>
</dbReference>
<evidence type="ECO:0000259" key="1">
    <source>
        <dbReference type="Pfam" id="PF12680"/>
    </source>
</evidence>
<evidence type="ECO:0000313" key="2">
    <source>
        <dbReference type="EMBL" id="TCB58583.1"/>
    </source>
</evidence>